<gene>
    <name evidence="1" type="ORF">SAMN05660493_01461</name>
</gene>
<dbReference type="STRING" id="1121284.SAMN05660493_01461"/>
<dbReference type="Proteomes" id="UP000187261">
    <property type="component" value="Unassembled WGS sequence"/>
</dbReference>
<evidence type="ECO:0000313" key="2">
    <source>
        <dbReference type="Proteomes" id="UP000187261"/>
    </source>
</evidence>
<keyword evidence="2" id="KW-1185">Reference proteome</keyword>
<organism evidence="1 2">
    <name type="scientific">Epilithonimonas bovis DSM 19482</name>
    <dbReference type="NCBI Taxonomy" id="1121284"/>
    <lineage>
        <taxon>Bacteria</taxon>
        <taxon>Pseudomonadati</taxon>
        <taxon>Bacteroidota</taxon>
        <taxon>Flavobacteriia</taxon>
        <taxon>Flavobacteriales</taxon>
        <taxon>Weeksellaceae</taxon>
        <taxon>Chryseobacterium group</taxon>
        <taxon>Epilithonimonas</taxon>
    </lineage>
</organism>
<proteinExistence type="predicted"/>
<dbReference type="AlphaFoldDB" id="A0A1U7PT75"/>
<evidence type="ECO:0000313" key="1">
    <source>
        <dbReference type="EMBL" id="SIT96766.1"/>
    </source>
</evidence>
<accession>A0A1U7PT75</accession>
<sequence length="61" mass="7118">MQSRNPNHGDSTLSFLENYAAKIQFSLLDKKKRCFKNLNDINLTYRESEDPGNNNPQLFKI</sequence>
<name>A0A1U7PT75_9FLAO</name>
<reference evidence="2" key="1">
    <citation type="submission" date="2016-10" db="EMBL/GenBank/DDBJ databases">
        <authorList>
            <person name="Varghese N."/>
            <person name="Submissions S."/>
        </authorList>
    </citation>
    <scope>NUCLEOTIDE SEQUENCE [LARGE SCALE GENOMIC DNA]</scope>
    <source>
        <strain evidence="2">DSM 19482</strain>
    </source>
</reference>
<protein>
    <submittedName>
        <fullName evidence="1">Uncharacterized protein</fullName>
    </submittedName>
</protein>
<dbReference type="EMBL" id="FTPU01000013">
    <property type="protein sequence ID" value="SIT96766.1"/>
    <property type="molecule type" value="Genomic_DNA"/>
</dbReference>